<comment type="cofactor">
    <cofactor evidence="1">
        <name>[4Fe-4S] cluster</name>
        <dbReference type="ChEBI" id="CHEBI:49883"/>
    </cofactor>
</comment>
<evidence type="ECO:0000259" key="9">
    <source>
        <dbReference type="PROSITE" id="PS51918"/>
    </source>
</evidence>
<dbReference type="OrthoDB" id="9804952at2"/>
<evidence type="ECO:0000256" key="2">
    <source>
        <dbReference type="ARBA" id="ARBA00022603"/>
    </source>
</evidence>
<sequence>MSDIIFINPPYEQIAPGNDHVKHVINRSPSLGLLLLAAQARKDGYSPQIIESDLENLSAQTVADMVLEINPKFVGITLFTVGVFNASIIATLIKEKNPDITIMVGGPHISSMGYETMKKFNSFDIAALYEGEMILNKLLSSIENGDPLEDVQGIIYRDTDNSLKTTTPPPSIKELDSLPMPAWDLLPNFPKGYLPAIFDYPRAPVATYSASRGCPFKCEFCDTSTFGSKIRYNSPGKVYEIMKHLSTEYGVKHLQFVDDLFVANNAHVLRLCELLIANKIDMTWSCTARVDTVKPETLAMMKKAGCWEISFGLESGSDEMLREMKKSITAEVSARAVKWTSEAGIRVKGLFMLGYPGETKESVQTTKEFIKGLPLTTMNLSKFTPYPGSPIYKKLYGTSIREEDWDRLNGMNFVYKAEAFTQEELDKEYKEVIATFYKRVKILLHYQNMALSNPTHIKRLLLFFLGFMKTKIMQKVRA</sequence>
<evidence type="ECO:0000313" key="11">
    <source>
        <dbReference type="Proteomes" id="UP000006431"/>
    </source>
</evidence>
<comment type="caution">
    <text evidence="10">The sequence shown here is derived from an EMBL/GenBank/DDBJ whole genome shotgun (WGS) entry which is preliminary data.</text>
</comment>
<feature type="domain" description="Radical SAM core" evidence="9">
    <location>
        <begin position="200"/>
        <end position="418"/>
    </location>
</feature>
<evidence type="ECO:0000259" key="8">
    <source>
        <dbReference type="PROSITE" id="PS51332"/>
    </source>
</evidence>
<dbReference type="InterPro" id="IPR006638">
    <property type="entry name" value="Elp3/MiaA/NifB-like_rSAM"/>
</dbReference>
<dbReference type="eggNOG" id="COG1032">
    <property type="taxonomic scope" value="Bacteria"/>
</dbReference>
<dbReference type="PANTHER" id="PTHR43409">
    <property type="entry name" value="ANAEROBIC MAGNESIUM-PROTOPORPHYRIN IX MONOMETHYL ESTER CYCLASE-RELATED"/>
    <property type="match status" value="1"/>
</dbReference>
<evidence type="ECO:0000256" key="6">
    <source>
        <dbReference type="ARBA" id="ARBA00023004"/>
    </source>
</evidence>
<dbReference type="SMART" id="SM00729">
    <property type="entry name" value="Elp3"/>
    <property type="match status" value="1"/>
</dbReference>
<dbReference type="PANTHER" id="PTHR43409:SF7">
    <property type="entry name" value="BLL1977 PROTEIN"/>
    <property type="match status" value="1"/>
</dbReference>
<dbReference type="PROSITE" id="PS00092">
    <property type="entry name" value="N6_MTASE"/>
    <property type="match status" value="1"/>
</dbReference>
<keyword evidence="7" id="KW-0411">Iron-sulfur</keyword>
<dbReference type="GO" id="GO:0046872">
    <property type="term" value="F:metal ion binding"/>
    <property type="evidence" value="ECO:0007669"/>
    <property type="project" value="UniProtKB-KW"/>
</dbReference>
<proteinExistence type="predicted"/>
<dbReference type="CDD" id="cd01335">
    <property type="entry name" value="Radical_SAM"/>
    <property type="match status" value="1"/>
</dbReference>
<accession>B6BHA7</accession>
<dbReference type="GO" id="GO:0005829">
    <property type="term" value="C:cytosol"/>
    <property type="evidence" value="ECO:0007669"/>
    <property type="project" value="TreeGrafter"/>
</dbReference>
<dbReference type="AlphaFoldDB" id="B6BHA7"/>
<keyword evidence="11" id="KW-1185">Reference proteome</keyword>
<feature type="domain" description="B12-binding" evidence="8">
    <location>
        <begin position="16"/>
        <end position="149"/>
    </location>
</feature>
<dbReference type="Pfam" id="PF04055">
    <property type="entry name" value="Radical_SAM"/>
    <property type="match status" value="1"/>
</dbReference>
<dbReference type="STRING" id="929558.SMGD1_1375"/>
<evidence type="ECO:0000313" key="10">
    <source>
        <dbReference type="EMBL" id="EHP29899.1"/>
    </source>
</evidence>
<dbReference type="PROSITE" id="PS51332">
    <property type="entry name" value="B12_BINDING"/>
    <property type="match status" value="1"/>
</dbReference>
<evidence type="ECO:0000256" key="5">
    <source>
        <dbReference type="ARBA" id="ARBA00022723"/>
    </source>
</evidence>
<dbReference type="SFLD" id="SFLDG01082">
    <property type="entry name" value="B12-binding_domain_containing"/>
    <property type="match status" value="1"/>
</dbReference>
<dbReference type="GO" id="GO:0032259">
    <property type="term" value="P:methylation"/>
    <property type="evidence" value="ECO:0007669"/>
    <property type="project" value="InterPro"/>
</dbReference>
<keyword evidence="2" id="KW-0489">Methyltransferase</keyword>
<dbReference type="SFLD" id="SFLDS00029">
    <property type="entry name" value="Radical_SAM"/>
    <property type="match status" value="1"/>
</dbReference>
<dbReference type="Gene3D" id="3.40.50.280">
    <property type="entry name" value="Cobalamin-binding domain"/>
    <property type="match status" value="1"/>
</dbReference>
<evidence type="ECO:0000256" key="1">
    <source>
        <dbReference type="ARBA" id="ARBA00001966"/>
    </source>
</evidence>
<name>B6BHA7_SULGG</name>
<dbReference type="Gene3D" id="3.80.30.20">
    <property type="entry name" value="tm_1862 like domain"/>
    <property type="match status" value="1"/>
</dbReference>
<accession>H1FSH1</accession>
<keyword evidence="4" id="KW-0949">S-adenosyl-L-methionine</keyword>
<keyword evidence="5" id="KW-0479">Metal-binding</keyword>
<evidence type="ECO:0000256" key="7">
    <source>
        <dbReference type="ARBA" id="ARBA00023014"/>
    </source>
</evidence>
<dbReference type="InterPro" id="IPR007197">
    <property type="entry name" value="rSAM"/>
</dbReference>
<dbReference type="HOGENOM" id="CLU_021572_4_3_7"/>
<dbReference type="PATRIC" id="fig|929558.5.peg.1366"/>
<dbReference type="GO" id="GO:0003676">
    <property type="term" value="F:nucleic acid binding"/>
    <property type="evidence" value="ECO:0007669"/>
    <property type="project" value="InterPro"/>
</dbReference>
<dbReference type="PROSITE" id="PS51918">
    <property type="entry name" value="RADICAL_SAM"/>
    <property type="match status" value="1"/>
</dbReference>
<dbReference type="Proteomes" id="UP000006431">
    <property type="component" value="Unassembled WGS sequence"/>
</dbReference>
<evidence type="ECO:0000256" key="3">
    <source>
        <dbReference type="ARBA" id="ARBA00022679"/>
    </source>
</evidence>
<keyword evidence="3" id="KW-0808">Transferase</keyword>
<dbReference type="InterPro" id="IPR023404">
    <property type="entry name" value="rSAM_horseshoe"/>
</dbReference>
<dbReference type="SUPFAM" id="SSF102114">
    <property type="entry name" value="Radical SAM enzymes"/>
    <property type="match status" value="1"/>
</dbReference>
<dbReference type="InterPro" id="IPR058240">
    <property type="entry name" value="rSAM_sf"/>
</dbReference>
<reference evidence="10 11" key="1">
    <citation type="journal article" date="2012" name="Proc. Natl. Acad. Sci. U.S.A.">
        <title>Genome and physiology of a model Epsilonproteobacterium responsible for sulfide detoxification in marine oxygen depletion zones.</title>
        <authorList>
            <person name="Grote J."/>
            <person name="Schott T."/>
            <person name="Bruckner C.G."/>
            <person name="Glockner F.O."/>
            <person name="Jost G."/>
            <person name="Teeling H."/>
            <person name="Labrenz M."/>
            <person name="Jurgens K."/>
        </authorList>
    </citation>
    <scope>NUCLEOTIDE SEQUENCE [LARGE SCALE GENOMIC DNA]</scope>
    <source>
        <strain evidence="10 11">GD1</strain>
    </source>
</reference>
<dbReference type="RefSeq" id="WP_008336032.1">
    <property type="nucleotide sequence ID" value="NZ_AFRZ01000001.1"/>
</dbReference>
<dbReference type="GO" id="GO:0008168">
    <property type="term" value="F:methyltransferase activity"/>
    <property type="evidence" value="ECO:0007669"/>
    <property type="project" value="InterPro"/>
</dbReference>
<gene>
    <name evidence="10" type="ORF">SMGD1_1375</name>
</gene>
<organism evidence="10 11">
    <name type="scientific">Sulfurimonas gotlandica (strain DSM 19862 / JCM 16533 / GD1)</name>
    <dbReference type="NCBI Taxonomy" id="929558"/>
    <lineage>
        <taxon>Bacteria</taxon>
        <taxon>Pseudomonadati</taxon>
        <taxon>Campylobacterota</taxon>
        <taxon>Epsilonproteobacteria</taxon>
        <taxon>Campylobacterales</taxon>
        <taxon>Sulfurimonadaceae</taxon>
        <taxon>Sulfurimonas</taxon>
    </lineage>
</organism>
<dbReference type="InterPro" id="IPR002052">
    <property type="entry name" value="DNA_methylase_N6_adenine_CS"/>
</dbReference>
<evidence type="ECO:0000256" key="4">
    <source>
        <dbReference type="ARBA" id="ARBA00022691"/>
    </source>
</evidence>
<dbReference type="InterPro" id="IPR006158">
    <property type="entry name" value="Cobalamin-bd"/>
</dbReference>
<dbReference type="SFLD" id="SFLDG01123">
    <property type="entry name" value="methyltransferase_(Class_B)"/>
    <property type="match status" value="1"/>
</dbReference>
<dbReference type="GO" id="GO:0031419">
    <property type="term" value="F:cobalamin binding"/>
    <property type="evidence" value="ECO:0007669"/>
    <property type="project" value="InterPro"/>
</dbReference>
<dbReference type="InterPro" id="IPR036724">
    <property type="entry name" value="Cobalamin-bd_sf"/>
</dbReference>
<dbReference type="SUPFAM" id="SSF52242">
    <property type="entry name" value="Cobalamin (vitamin B12)-binding domain"/>
    <property type="match status" value="1"/>
</dbReference>
<dbReference type="EMBL" id="AFRZ01000001">
    <property type="protein sequence ID" value="EHP29899.1"/>
    <property type="molecule type" value="Genomic_DNA"/>
</dbReference>
<dbReference type="Pfam" id="PF02310">
    <property type="entry name" value="B12-binding"/>
    <property type="match status" value="1"/>
</dbReference>
<dbReference type="InterPro" id="IPR034466">
    <property type="entry name" value="Methyltransferase_Class_B"/>
</dbReference>
<dbReference type="InterPro" id="IPR051198">
    <property type="entry name" value="BchE-like"/>
</dbReference>
<protein>
    <submittedName>
        <fullName evidence="10">Protein containing radical SAM domain protein/B12 binding domain</fullName>
    </submittedName>
</protein>
<keyword evidence="6" id="KW-0408">Iron</keyword>
<dbReference type="GO" id="GO:0051539">
    <property type="term" value="F:4 iron, 4 sulfur cluster binding"/>
    <property type="evidence" value="ECO:0007669"/>
    <property type="project" value="UniProtKB-KW"/>
</dbReference>